<keyword evidence="3" id="KW-1185">Reference proteome</keyword>
<keyword evidence="1" id="KW-0472">Membrane</keyword>
<evidence type="ECO:0000313" key="2">
    <source>
        <dbReference type="EMBL" id="GAA2120239.1"/>
    </source>
</evidence>
<dbReference type="Proteomes" id="UP001501020">
    <property type="component" value="Unassembled WGS sequence"/>
</dbReference>
<keyword evidence="1" id="KW-1133">Transmembrane helix</keyword>
<feature type="transmembrane region" description="Helical" evidence="1">
    <location>
        <begin position="141"/>
        <end position="161"/>
    </location>
</feature>
<protein>
    <submittedName>
        <fullName evidence="2">Uncharacterized protein</fullName>
    </submittedName>
</protein>
<reference evidence="2 3" key="1">
    <citation type="journal article" date="2019" name="Int. J. Syst. Evol. Microbiol.">
        <title>The Global Catalogue of Microorganisms (GCM) 10K type strain sequencing project: providing services to taxonomists for standard genome sequencing and annotation.</title>
        <authorList>
            <consortium name="The Broad Institute Genomics Platform"/>
            <consortium name="The Broad Institute Genome Sequencing Center for Infectious Disease"/>
            <person name="Wu L."/>
            <person name="Ma J."/>
        </authorList>
    </citation>
    <scope>NUCLEOTIDE SEQUENCE [LARGE SCALE GENOMIC DNA]</scope>
    <source>
        <strain evidence="2 3">JCM 13850</strain>
    </source>
</reference>
<evidence type="ECO:0000256" key="1">
    <source>
        <dbReference type="SAM" id="Phobius"/>
    </source>
</evidence>
<proteinExistence type="predicted"/>
<accession>A0ABN2Y0T5</accession>
<feature type="transmembrane region" description="Helical" evidence="1">
    <location>
        <begin position="37"/>
        <end position="61"/>
    </location>
</feature>
<keyword evidence="1" id="KW-0812">Transmembrane</keyword>
<evidence type="ECO:0000313" key="3">
    <source>
        <dbReference type="Proteomes" id="UP001501020"/>
    </source>
</evidence>
<comment type="caution">
    <text evidence="2">The sequence shown here is derived from an EMBL/GenBank/DDBJ whole genome shotgun (WGS) entry which is preliminary data.</text>
</comment>
<feature type="transmembrane region" description="Helical" evidence="1">
    <location>
        <begin position="109"/>
        <end position="129"/>
    </location>
</feature>
<feature type="transmembrane region" description="Helical" evidence="1">
    <location>
        <begin position="73"/>
        <end position="97"/>
    </location>
</feature>
<organism evidence="2 3">
    <name type="scientific">Actinomadura napierensis</name>
    <dbReference type="NCBI Taxonomy" id="267854"/>
    <lineage>
        <taxon>Bacteria</taxon>
        <taxon>Bacillati</taxon>
        <taxon>Actinomycetota</taxon>
        <taxon>Actinomycetes</taxon>
        <taxon>Streptosporangiales</taxon>
        <taxon>Thermomonosporaceae</taxon>
        <taxon>Actinomadura</taxon>
    </lineage>
</organism>
<gene>
    <name evidence="2" type="ORF">GCM10009727_04740</name>
</gene>
<sequence>MCGTCRRASLVGMEMIRESAQAPYGIRSGAVAWARRLLWTQVAFLAAVWLIPNAMVAAVVVTEGVPRDGSAGWLLIPVIFSAPLLVLAAPGAALAALCRPGHRGVHVGIMVWEAVLLVIGGLGLVVPALKLVLVLFASLPVVPVFEVFAGVAVLVLVFRVLREG</sequence>
<dbReference type="EMBL" id="BAAAMR010000002">
    <property type="protein sequence ID" value="GAA2120239.1"/>
    <property type="molecule type" value="Genomic_DNA"/>
</dbReference>
<name>A0ABN2Y0T5_9ACTN</name>